<evidence type="ECO:0000256" key="3">
    <source>
        <dbReference type="ARBA" id="ARBA00022723"/>
    </source>
</evidence>
<comment type="caution">
    <text evidence="7">The sequence shown here is derived from an EMBL/GenBank/DDBJ whole genome shotgun (WGS) entry which is preliminary data.</text>
</comment>
<feature type="domain" description="Extradiol ring-cleavage dioxygenase class III enzyme subunit B" evidence="6">
    <location>
        <begin position="5"/>
        <end position="259"/>
    </location>
</feature>
<dbReference type="InterPro" id="IPR004183">
    <property type="entry name" value="Xdiol_dOase_suB"/>
</dbReference>
<dbReference type="GO" id="GO:0008270">
    <property type="term" value="F:zinc ion binding"/>
    <property type="evidence" value="ECO:0007669"/>
    <property type="project" value="InterPro"/>
</dbReference>
<dbReference type="PIRSF" id="PIRSF006157">
    <property type="entry name" value="Doxgns_DODA"/>
    <property type="match status" value="1"/>
</dbReference>
<evidence type="ECO:0000256" key="5">
    <source>
        <dbReference type="ARBA" id="ARBA00023002"/>
    </source>
</evidence>
<dbReference type="GO" id="GO:0016702">
    <property type="term" value="F:oxidoreductase activity, acting on single donors with incorporation of molecular oxygen, incorporation of two atoms of oxygen"/>
    <property type="evidence" value="ECO:0007669"/>
    <property type="project" value="UniProtKB-ARBA"/>
</dbReference>
<sequence>MSAMPSIFVSHGGPNVVIEDTPARDFLKSLHARFPETRAIVIVSAHFETDGPVVVTDPAPEMIYDFGGFPQELYEMVYPAPGEPDLAMRVAHMLNDAGLTPRIAPKRGFDHGVWNTLILGFPEADIPVVMVSIDPRRDATYHYKLGQALAPLREEGVLLIGSGHMTHNLRVVMGHMRRGAALDPDYPPKVKAFTGWFADRFAEGDRDAILAWADKAPYVAENHPTDEHLMPLFFAYGAAGENPVAERACDYMQYGMFAWDSWIFR</sequence>
<keyword evidence="3" id="KW-0479">Metal-binding</keyword>
<name>A0A2G1QMA1_9HYPH</name>
<comment type="similarity">
    <text evidence="2">Belongs to the DODA-type extradiol aromatic ring-opening dioxygenase family.</text>
</comment>
<evidence type="ECO:0000256" key="2">
    <source>
        <dbReference type="ARBA" id="ARBA00007581"/>
    </source>
</evidence>
<organism evidence="7 8">
    <name type="scientific">Zhengella mangrovi</name>
    <dbReference type="NCBI Taxonomy" id="1982044"/>
    <lineage>
        <taxon>Bacteria</taxon>
        <taxon>Pseudomonadati</taxon>
        <taxon>Pseudomonadota</taxon>
        <taxon>Alphaproteobacteria</taxon>
        <taxon>Hyphomicrobiales</taxon>
        <taxon>Notoacmeibacteraceae</taxon>
        <taxon>Zhengella</taxon>
    </lineage>
</organism>
<accession>A0A2G1QMA1</accession>
<keyword evidence="5" id="KW-0560">Oxidoreductase</keyword>
<dbReference type="InterPro" id="IPR014436">
    <property type="entry name" value="Extradiol_dOase_DODA"/>
</dbReference>
<proteinExistence type="inferred from homology"/>
<dbReference type="PANTHER" id="PTHR30096:SF0">
    <property type="entry name" value="4,5-DOPA DIOXYGENASE EXTRADIOL-LIKE PROTEIN"/>
    <property type="match status" value="1"/>
</dbReference>
<keyword evidence="4" id="KW-0862">Zinc</keyword>
<dbReference type="CDD" id="cd07363">
    <property type="entry name" value="45_DOPA_Dioxygenase"/>
    <property type="match status" value="1"/>
</dbReference>
<evidence type="ECO:0000313" key="7">
    <source>
        <dbReference type="EMBL" id="PHP66580.1"/>
    </source>
</evidence>
<evidence type="ECO:0000313" key="8">
    <source>
        <dbReference type="Proteomes" id="UP000221168"/>
    </source>
</evidence>
<dbReference type="Proteomes" id="UP000221168">
    <property type="component" value="Unassembled WGS sequence"/>
</dbReference>
<gene>
    <name evidence="7" type="ORF">CSC94_12905</name>
</gene>
<evidence type="ECO:0000256" key="1">
    <source>
        <dbReference type="ARBA" id="ARBA00001947"/>
    </source>
</evidence>
<protein>
    <submittedName>
        <fullName evidence="7">Dioxygenase</fullName>
    </submittedName>
</protein>
<dbReference type="EMBL" id="PDVP01000007">
    <property type="protein sequence ID" value="PHP66580.1"/>
    <property type="molecule type" value="Genomic_DNA"/>
</dbReference>
<dbReference type="SUPFAM" id="SSF53213">
    <property type="entry name" value="LigB-like"/>
    <property type="match status" value="1"/>
</dbReference>
<dbReference type="OrthoDB" id="9790889at2"/>
<dbReference type="RefSeq" id="WP_099306766.1">
    <property type="nucleotide sequence ID" value="NZ_PDVP01000007.1"/>
</dbReference>
<dbReference type="GO" id="GO:0008198">
    <property type="term" value="F:ferrous iron binding"/>
    <property type="evidence" value="ECO:0007669"/>
    <property type="project" value="InterPro"/>
</dbReference>
<dbReference type="AlphaFoldDB" id="A0A2G1QMA1"/>
<keyword evidence="7" id="KW-0223">Dioxygenase</keyword>
<comment type="cofactor">
    <cofactor evidence="1">
        <name>Zn(2+)</name>
        <dbReference type="ChEBI" id="CHEBI:29105"/>
    </cofactor>
</comment>
<keyword evidence="8" id="KW-1185">Reference proteome</keyword>
<evidence type="ECO:0000256" key="4">
    <source>
        <dbReference type="ARBA" id="ARBA00022833"/>
    </source>
</evidence>
<evidence type="ECO:0000259" key="6">
    <source>
        <dbReference type="Pfam" id="PF02900"/>
    </source>
</evidence>
<dbReference type="Pfam" id="PF02900">
    <property type="entry name" value="LigB"/>
    <property type="match status" value="1"/>
</dbReference>
<dbReference type="Gene3D" id="3.40.830.10">
    <property type="entry name" value="LigB-like"/>
    <property type="match status" value="1"/>
</dbReference>
<reference evidence="7 8" key="1">
    <citation type="submission" date="2017-10" db="EMBL/GenBank/DDBJ databases">
        <title>Sedimentibacterium mangrovi gen. nov., sp. nov., a novel member of family Phyllobacteriacea isolated from mangrove sediment.</title>
        <authorList>
            <person name="Liao H."/>
            <person name="Tian Y."/>
        </authorList>
    </citation>
    <scope>NUCLEOTIDE SEQUENCE [LARGE SCALE GENOMIC DNA]</scope>
    <source>
        <strain evidence="7 8">X9-2-2</strain>
    </source>
</reference>
<dbReference type="PANTHER" id="PTHR30096">
    <property type="entry name" value="4,5-DOPA DIOXYGENASE EXTRADIOL-LIKE PROTEIN"/>
    <property type="match status" value="1"/>
</dbReference>